<dbReference type="PANTHER" id="PTHR35402:SF1">
    <property type="entry name" value="TYPE II SECRETION SYSTEM PROTEIN GSPF DOMAIN-CONTAINING PROTEIN"/>
    <property type="match status" value="1"/>
</dbReference>
<keyword evidence="5 6" id="KW-0472">Membrane</keyword>
<accession>A0ABZ3H1M9</accession>
<feature type="transmembrane region" description="Helical" evidence="6">
    <location>
        <begin position="118"/>
        <end position="134"/>
    </location>
</feature>
<comment type="subcellular location">
    <subcellularLocation>
        <location evidence="1">Cell membrane</location>
        <topology evidence="1">Multi-pass membrane protein</topology>
    </subcellularLocation>
</comment>
<keyword evidence="9" id="KW-1185">Reference proteome</keyword>
<evidence type="ECO:0000256" key="2">
    <source>
        <dbReference type="ARBA" id="ARBA00022475"/>
    </source>
</evidence>
<dbReference type="EMBL" id="CP087714">
    <property type="protein sequence ID" value="XAT62898.1"/>
    <property type="molecule type" value="Genomic_DNA"/>
</dbReference>
<feature type="domain" description="Type II secretion system protein GspF" evidence="7">
    <location>
        <begin position="162"/>
        <end position="289"/>
    </location>
</feature>
<feature type="transmembrane region" description="Helical" evidence="6">
    <location>
        <begin position="274"/>
        <end position="292"/>
    </location>
</feature>
<gene>
    <name evidence="8" type="ORF">LPQ35_06470</name>
</gene>
<evidence type="ECO:0000256" key="5">
    <source>
        <dbReference type="ARBA" id="ARBA00023136"/>
    </source>
</evidence>
<feature type="transmembrane region" description="Helical" evidence="6">
    <location>
        <begin position="37"/>
        <end position="61"/>
    </location>
</feature>
<dbReference type="InterPro" id="IPR056569">
    <property type="entry name" value="ArlJ-like"/>
</dbReference>
<feature type="transmembrane region" description="Helical" evidence="6">
    <location>
        <begin position="155"/>
        <end position="175"/>
    </location>
</feature>
<dbReference type="GeneID" id="90449315"/>
<dbReference type="Pfam" id="PF00482">
    <property type="entry name" value="T2SSF"/>
    <property type="match status" value="2"/>
</dbReference>
<feature type="transmembrane region" description="Helical" evidence="6">
    <location>
        <begin position="414"/>
        <end position="431"/>
    </location>
</feature>
<evidence type="ECO:0000256" key="4">
    <source>
        <dbReference type="ARBA" id="ARBA00022989"/>
    </source>
</evidence>
<dbReference type="InterPro" id="IPR042094">
    <property type="entry name" value="T2SS_GspF_sf"/>
</dbReference>
<dbReference type="InterPro" id="IPR018076">
    <property type="entry name" value="T2SS_GspF_dom"/>
</dbReference>
<sequence>MPYTPSFLRRRYARKWLKNRKKYADIDRALKASRLNFTVYEFLAAAAFYSCLVFVVSFIFFSLAVKVFFDDIARYAVSFTVNELVRFLMPTVKNVPHLGIGDLVSGYSHLALYYAEKYYYIVMLIPSYLFYRLARYAILSYPFFLANRRKGEIDLYLPHAVNMMYGMAVGGLSPVEVLKEVSKLHYLFGEVSVELKEVIKHFEVFRKDIFSSMRYVRDTTPSKKLSAFLDSLIVVLQGGGSLVDYLKSKSEEYEEEKDIAFDEVTSFMEILFEIYISIFMMFPLLLLIVLVVSKFISQDIMDGYVYMIYLLLPVSAVFIIYLARSTLPFTGSSIVVVKDEGLAANVYIYSRKVRRFKRSLVKEVINKIVRFALHPYTTSIAYMDSKIVAVHVLLYSAAAFYILWSRNYIEPENYAIPAFALFSVLTVIFEMKHRVISRAEERLPEFFSEIAMLNESGVSIFDGIRLVSRGGTDILSREFADIGRYVEIGLPVTRSFSRLAYRIKSDIFAKAIPIAVKTLETNSTVKDAFTTVSRFIESEILFRKRLKSSLMPYLAIVYLSVGVFIFVTYLLISKFLVVFSGMDVEVMGMKASFDVEMIRQTFMRTLYLISFLSGIIAGTISEMRVTGGFKHALVLTFITYVSFTYFV</sequence>
<feature type="transmembrane region" description="Helical" evidence="6">
    <location>
        <begin position="329"/>
        <end position="349"/>
    </location>
</feature>
<keyword evidence="3 6" id="KW-0812">Transmembrane</keyword>
<dbReference type="PANTHER" id="PTHR35402">
    <property type="entry name" value="INTEGRAL MEMBRANE PROTEIN-RELATED"/>
    <property type="match status" value="1"/>
</dbReference>
<reference evidence="8 9" key="1">
    <citation type="submission" date="2021-11" db="EMBL/GenBank/DDBJ databases">
        <title>Whole genome of Geoglobus acetivorans.</title>
        <authorList>
            <person name="Liu D."/>
        </authorList>
    </citation>
    <scope>NUCLEOTIDE SEQUENCE [LARGE SCALE GENOMIC DNA]</scope>
    <source>
        <strain evidence="8 9">SBH6</strain>
    </source>
</reference>
<dbReference type="Proteomes" id="UP001492541">
    <property type="component" value="Chromosome"/>
</dbReference>
<feature type="transmembrane region" description="Helical" evidence="6">
    <location>
        <begin position="602"/>
        <end position="621"/>
    </location>
</feature>
<feature type="domain" description="Type II secretion system protein GspF" evidence="7">
    <location>
        <begin position="446"/>
        <end position="571"/>
    </location>
</feature>
<evidence type="ECO:0000256" key="3">
    <source>
        <dbReference type="ARBA" id="ARBA00022692"/>
    </source>
</evidence>
<keyword evidence="2" id="KW-1003">Cell membrane</keyword>
<dbReference type="Gene3D" id="1.20.81.30">
    <property type="entry name" value="Type II secretion system (T2SS), domain F"/>
    <property type="match status" value="1"/>
</dbReference>
<evidence type="ECO:0000256" key="1">
    <source>
        <dbReference type="ARBA" id="ARBA00004651"/>
    </source>
</evidence>
<proteinExistence type="predicted"/>
<protein>
    <submittedName>
        <fullName evidence="8">Type II secretion system F family protein</fullName>
    </submittedName>
</protein>
<evidence type="ECO:0000313" key="8">
    <source>
        <dbReference type="EMBL" id="XAT62898.1"/>
    </source>
</evidence>
<name>A0ABZ3H1M9_GEOAI</name>
<dbReference type="RefSeq" id="WP_193807840.1">
    <property type="nucleotide sequence ID" value="NZ_CP087714.1"/>
</dbReference>
<organism evidence="8 9">
    <name type="scientific">Geoglobus acetivorans</name>
    <dbReference type="NCBI Taxonomy" id="565033"/>
    <lineage>
        <taxon>Archaea</taxon>
        <taxon>Methanobacteriati</taxon>
        <taxon>Methanobacteriota</taxon>
        <taxon>Archaeoglobi</taxon>
        <taxon>Archaeoglobales</taxon>
        <taxon>Archaeoglobaceae</taxon>
        <taxon>Geoglobus</taxon>
    </lineage>
</organism>
<feature type="transmembrane region" description="Helical" evidence="6">
    <location>
        <begin position="387"/>
        <end position="408"/>
    </location>
</feature>
<evidence type="ECO:0000313" key="9">
    <source>
        <dbReference type="Proteomes" id="UP001492541"/>
    </source>
</evidence>
<keyword evidence="4 6" id="KW-1133">Transmembrane helix</keyword>
<feature type="transmembrane region" description="Helical" evidence="6">
    <location>
        <begin position="304"/>
        <end position="323"/>
    </location>
</feature>
<evidence type="ECO:0000256" key="6">
    <source>
        <dbReference type="SAM" id="Phobius"/>
    </source>
</evidence>
<feature type="transmembrane region" description="Helical" evidence="6">
    <location>
        <begin position="628"/>
        <end position="646"/>
    </location>
</feature>
<evidence type="ECO:0000259" key="7">
    <source>
        <dbReference type="Pfam" id="PF00482"/>
    </source>
</evidence>
<feature type="transmembrane region" description="Helical" evidence="6">
    <location>
        <begin position="553"/>
        <end position="582"/>
    </location>
</feature>